<proteinExistence type="predicted"/>
<dbReference type="InterPro" id="IPR011009">
    <property type="entry name" value="Kinase-like_dom_sf"/>
</dbReference>
<keyword evidence="2" id="KW-0723">Serine/threonine-protein kinase</keyword>
<evidence type="ECO:0000259" key="10">
    <source>
        <dbReference type="PROSITE" id="PS50011"/>
    </source>
</evidence>
<feature type="domain" description="Protein kinase" evidence="10">
    <location>
        <begin position="25"/>
        <end position="282"/>
    </location>
</feature>
<dbReference type="CDD" id="cd14014">
    <property type="entry name" value="STKc_PknB_like"/>
    <property type="match status" value="1"/>
</dbReference>
<keyword evidence="3 11" id="KW-0808">Transferase</keyword>
<evidence type="ECO:0000256" key="6">
    <source>
        <dbReference type="ARBA" id="ARBA00022840"/>
    </source>
</evidence>
<protein>
    <recommendedName>
        <fullName evidence="1">non-specific serine/threonine protein kinase</fullName>
        <ecNumber evidence="1">2.7.11.1</ecNumber>
    </recommendedName>
</protein>
<gene>
    <name evidence="11" type="ORF">AB0I48_23480</name>
</gene>
<dbReference type="Proteomes" id="UP001551695">
    <property type="component" value="Unassembled WGS sequence"/>
</dbReference>
<feature type="region of interest" description="Disordered" evidence="8">
    <location>
        <begin position="303"/>
        <end position="371"/>
    </location>
</feature>
<evidence type="ECO:0000313" key="12">
    <source>
        <dbReference type="Proteomes" id="UP001551695"/>
    </source>
</evidence>
<dbReference type="PROSITE" id="PS00108">
    <property type="entry name" value="PROTEIN_KINASE_ST"/>
    <property type="match status" value="1"/>
</dbReference>
<dbReference type="InterPro" id="IPR017441">
    <property type="entry name" value="Protein_kinase_ATP_BS"/>
</dbReference>
<dbReference type="SMART" id="SM00220">
    <property type="entry name" value="S_TKc"/>
    <property type="match status" value="1"/>
</dbReference>
<evidence type="ECO:0000256" key="5">
    <source>
        <dbReference type="ARBA" id="ARBA00022777"/>
    </source>
</evidence>
<keyword evidence="12" id="KW-1185">Reference proteome</keyword>
<dbReference type="InterPro" id="IPR008271">
    <property type="entry name" value="Ser/Thr_kinase_AS"/>
</dbReference>
<comment type="caution">
    <text evidence="11">The sequence shown here is derived from an EMBL/GenBank/DDBJ whole genome shotgun (WGS) entry which is preliminary data.</text>
</comment>
<dbReference type="SUPFAM" id="SSF56112">
    <property type="entry name" value="Protein kinase-like (PK-like)"/>
    <property type="match status" value="1"/>
</dbReference>
<dbReference type="Pfam" id="PF00069">
    <property type="entry name" value="Pkinase"/>
    <property type="match status" value="1"/>
</dbReference>
<evidence type="ECO:0000256" key="8">
    <source>
        <dbReference type="SAM" id="MobiDB-lite"/>
    </source>
</evidence>
<keyword evidence="5 11" id="KW-0418">Kinase</keyword>
<feature type="binding site" evidence="7">
    <location>
        <position position="54"/>
    </location>
    <ligand>
        <name>ATP</name>
        <dbReference type="ChEBI" id="CHEBI:30616"/>
    </ligand>
</feature>
<evidence type="ECO:0000256" key="1">
    <source>
        <dbReference type="ARBA" id="ARBA00012513"/>
    </source>
</evidence>
<dbReference type="Gene3D" id="3.30.200.20">
    <property type="entry name" value="Phosphorylase Kinase, domain 1"/>
    <property type="match status" value="1"/>
</dbReference>
<evidence type="ECO:0000256" key="9">
    <source>
        <dbReference type="SAM" id="Phobius"/>
    </source>
</evidence>
<dbReference type="PROSITE" id="PS50011">
    <property type="entry name" value="PROTEIN_KINASE_DOM"/>
    <property type="match status" value="1"/>
</dbReference>
<evidence type="ECO:0000313" key="11">
    <source>
        <dbReference type="EMBL" id="MEV0710533.1"/>
    </source>
</evidence>
<evidence type="ECO:0000256" key="4">
    <source>
        <dbReference type="ARBA" id="ARBA00022741"/>
    </source>
</evidence>
<feature type="region of interest" description="Disordered" evidence="8">
    <location>
        <begin position="398"/>
        <end position="434"/>
    </location>
</feature>
<keyword evidence="9" id="KW-1133">Transmembrane helix</keyword>
<dbReference type="InterPro" id="IPR000719">
    <property type="entry name" value="Prot_kinase_dom"/>
</dbReference>
<dbReference type="GO" id="GO:0004674">
    <property type="term" value="F:protein serine/threonine kinase activity"/>
    <property type="evidence" value="ECO:0007669"/>
    <property type="project" value="UniProtKB-EC"/>
</dbReference>
<feature type="compositionally biased region" description="Low complexity" evidence="8">
    <location>
        <begin position="401"/>
        <end position="423"/>
    </location>
</feature>
<keyword evidence="4 7" id="KW-0547">Nucleotide-binding</keyword>
<dbReference type="EMBL" id="JBFAKC010000011">
    <property type="protein sequence ID" value="MEV0710533.1"/>
    <property type="molecule type" value="Genomic_DNA"/>
</dbReference>
<evidence type="ECO:0000256" key="3">
    <source>
        <dbReference type="ARBA" id="ARBA00022679"/>
    </source>
</evidence>
<reference evidence="11 12" key="1">
    <citation type="submission" date="2024-06" db="EMBL/GenBank/DDBJ databases">
        <title>The Natural Products Discovery Center: Release of the First 8490 Sequenced Strains for Exploring Actinobacteria Biosynthetic Diversity.</title>
        <authorList>
            <person name="Kalkreuter E."/>
            <person name="Kautsar S.A."/>
            <person name="Yang D."/>
            <person name="Bader C.D."/>
            <person name="Teijaro C.N."/>
            <person name="Fluegel L."/>
            <person name="Davis C.M."/>
            <person name="Simpson J.R."/>
            <person name="Lauterbach L."/>
            <person name="Steele A.D."/>
            <person name="Gui C."/>
            <person name="Meng S."/>
            <person name="Li G."/>
            <person name="Viehrig K."/>
            <person name="Ye F."/>
            <person name="Su P."/>
            <person name="Kiefer A.F."/>
            <person name="Nichols A."/>
            <person name="Cepeda A.J."/>
            <person name="Yan W."/>
            <person name="Fan B."/>
            <person name="Jiang Y."/>
            <person name="Adhikari A."/>
            <person name="Zheng C.-J."/>
            <person name="Schuster L."/>
            <person name="Cowan T.M."/>
            <person name="Smanski M.J."/>
            <person name="Chevrette M.G."/>
            <person name="De Carvalho L.P.S."/>
            <person name="Shen B."/>
        </authorList>
    </citation>
    <scope>NUCLEOTIDE SEQUENCE [LARGE SCALE GENOMIC DNA]</scope>
    <source>
        <strain evidence="11 12">NPDC050403</strain>
    </source>
</reference>
<keyword evidence="9" id="KW-0472">Membrane</keyword>
<dbReference type="PANTHER" id="PTHR43289:SF6">
    <property type="entry name" value="SERINE_THREONINE-PROTEIN KINASE NEKL-3"/>
    <property type="match status" value="1"/>
</dbReference>
<name>A0ABV3FYT7_9NOCA</name>
<evidence type="ECO:0000256" key="2">
    <source>
        <dbReference type="ARBA" id="ARBA00022527"/>
    </source>
</evidence>
<dbReference type="RefSeq" id="WP_357786469.1">
    <property type="nucleotide sequence ID" value="NZ_JBFAKC010000011.1"/>
</dbReference>
<dbReference type="Gene3D" id="1.10.510.10">
    <property type="entry name" value="Transferase(Phosphotransferase) domain 1"/>
    <property type="match status" value="1"/>
</dbReference>
<keyword evidence="9" id="KW-0812">Transmembrane</keyword>
<evidence type="ECO:0000256" key="7">
    <source>
        <dbReference type="PROSITE-ProRule" id="PRU10141"/>
    </source>
</evidence>
<dbReference type="PROSITE" id="PS00107">
    <property type="entry name" value="PROTEIN_KINASE_ATP"/>
    <property type="match status" value="1"/>
</dbReference>
<feature type="compositionally biased region" description="Low complexity" evidence="8">
    <location>
        <begin position="340"/>
        <end position="359"/>
    </location>
</feature>
<feature type="transmembrane region" description="Helical" evidence="9">
    <location>
        <begin position="373"/>
        <end position="394"/>
    </location>
</feature>
<organism evidence="11 12">
    <name type="scientific">Nocardia aurea</name>
    <dbReference type="NCBI Taxonomy" id="2144174"/>
    <lineage>
        <taxon>Bacteria</taxon>
        <taxon>Bacillati</taxon>
        <taxon>Actinomycetota</taxon>
        <taxon>Actinomycetes</taxon>
        <taxon>Mycobacteriales</taxon>
        <taxon>Nocardiaceae</taxon>
        <taxon>Nocardia</taxon>
    </lineage>
</organism>
<dbReference type="PANTHER" id="PTHR43289">
    <property type="entry name" value="MITOGEN-ACTIVATED PROTEIN KINASE KINASE KINASE 20-RELATED"/>
    <property type="match status" value="1"/>
</dbReference>
<keyword evidence="6 7" id="KW-0067">ATP-binding</keyword>
<accession>A0ABV3FYT7</accession>
<sequence>MRDVTISRRFGVGAIDTGQLIAEHYRLVERIGSGGTGVVWRAVDERLQRSVAVKQIHIKASLPESERDVVRQRAIREARNAARFQHPNAIVVFDITEHDGDPCLVMEFMKSKSLAAVLSAQGTLPLTQVSRIGEQVASALISAHQAGIVHRDVKPGNILLDDNGTVKITDFGISRATGDVTLTETGLICGTAAYLAPEVARGADPTPAADVFALGATLFHALEGEPPYGASANPLAVLYAAANGQVSEPRNAGAATDFLLQLLDPEPEHRPTMRTAREHLAALADSGTAPAHAGFVPASEAFARRQRGHEEAATRALRSSPVAPPPHQPTEWHNRPTPHPTRGGTHPNTMAHPRTQAQPRPQPPRKSSGRRGAVLIGGAVGAVIAVVALVIVAMSQSGSDTPAPQAAPPSAATSSASATTQAAVPQLGKTPSAGSVDVQAAGSLITEFYSNPAGSWSLLTPAAQKQYGGEQAFQEYWESRTVRRFATITGVEEGPSPDGSHDMRLATLTVGDQTTSMLLHVIVGSGGRLLIDSETRPAVT</sequence>
<dbReference type="EC" id="2.7.11.1" evidence="1"/>